<comment type="similarity">
    <text evidence="1">Belongs to the IST1 family.</text>
</comment>
<dbReference type="EMBL" id="FMSP01000002">
    <property type="protein sequence ID" value="SCV67724.1"/>
    <property type="molecule type" value="Genomic_DNA"/>
</dbReference>
<accession>A0A238F783</accession>
<dbReference type="GO" id="GO:0015031">
    <property type="term" value="P:protein transport"/>
    <property type="evidence" value="ECO:0007669"/>
    <property type="project" value="InterPro"/>
</dbReference>
<gene>
    <name evidence="3" type="ORF">BQ2448_5335</name>
</gene>
<protein>
    <submittedName>
        <fullName evidence="3">BQ2448_5335 protein</fullName>
    </submittedName>
</protein>
<dbReference type="Proteomes" id="UP000198372">
    <property type="component" value="Unassembled WGS sequence"/>
</dbReference>
<sequence>MESSTCQNSTQVGHTAPAPLGRQEDPTRQDHSQRGQSHRKRIASLLEKGKVESAGIKVAPQISASSRRAASEADHLNDTKPMQVEGVMGDDLTIELLEVLELYCELLLARFGLLEQVREIDRGVSEAVIGIIHAAPRLVRAFVGQCGTPVLSLGVLSVGRTELKELHVLRDMLMAKGGRDFAIACMDNTDNCVPERITSKLIIATPPPELVGLYLYEIAKAYSIDWRPQGFPDSDQAVEGATPANAPVPTAPATPSTPSKAPLSLPPFDNAAGFPQTPPVDPSAAKGTVIVRTSLPSPGIVPPPAPQIVAPAWNSTAAAQSKNTEEDAFEALTKRFAELKKR</sequence>
<dbReference type="AlphaFoldDB" id="A0A238F783"/>
<feature type="compositionally biased region" description="Low complexity" evidence="2">
    <location>
        <begin position="241"/>
        <end position="267"/>
    </location>
</feature>
<feature type="region of interest" description="Disordered" evidence="2">
    <location>
        <begin position="1"/>
        <end position="41"/>
    </location>
</feature>
<dbReference type="InterPro" id="IPR042277">
    <property type="entry name" value="IST1-like"/>
</dbReference>
<evidence type="ECO:0000256" key="2">
    <source>
        <dbReference type="SAM" id="MobiDB-lite"/>
    </source>
</evidence>
<evidence type="ECO:0000313" key="3">
    <source>
        <dbReference type="EMBL" id="SCV67724.1"/>
    </source>
</evidence>
<name>A0A238F783_9BASI</name>
<dbReference type="Pfam" id="PF03398">
    <property type="entry name" value="Ist1"/>
    <property type="match status" value="2"/>
</dbReference>
<feature type="compositionally biased region" description="Basic and acidic residues" evidence="2">
    <location>
        <begin position="22"/>
        <end position="33"/>
    </location>
</feature>
<dbReference type="Gene3D" id="1.20.1260.60">
    <property type="entry name" value="Vacuolar protein sorting-associated protein Ist1"/>
    <property type="match status" value="1"/>
</dbReference>
<dbReference type="STRING" id="269621.A0A238F783"/>
<proteinExistence type="inferred from homology"/>
<feature type="compositionally biased region" description="Polar residues" evidence="2">
    <location>
        <begin position="1"/>
        <end position="13"/>
    </location>
</feature>
<evidence type="ECO:0000313" key="4">
    <source>
        <dbReference type="Proteomes" id="UP000198372"/>
    </source>
</evidence>
<organism evidence="3 4">
    <name type="scientific">Microbotryum intermedium</name>
    <dbReference type="NCBI Taxonomy" id="269621"/>
    <lineage>
        <taxon>Eukaryota</taxon>
        <taxon>Fungi</taxon>
        <taxon>Dikarya</taxon>
        <taxon>Basidiomycota</taxon>
        <taxon>Pucciniomycotina</taxon>
        <taxon>Microbotryomycetes</taxon>
        <taxon>Microbotryales</taxon>
        <taxon>Microbotryaceae</taxon>
        <taxon>Microbotryum</taxon>
    </lineage>
</organism>
<dbReference type="PANTHER" id="PTHR12161:SF5">
    <property type="entry name" value="IST1 HOMOLOG"/>
    <property type="match status" value="1"/>
</dbReference>
<feature type="region of interest" description="Disordered" evidence="2">
    <location>
        <begin position="233"/>
        <end position="284"/>
    </location>
</feature>
<dbReference type="PANTHER" id="PTHR12161">
    <property type="entry name" value="IST1 FAMILY MEMBER"/>
    <property type="match status" value="1"/>
</dbReference>
<dbReference type="OrthoDB" id="29853at2759"/>
<evidence type="ECO:0000256" key="1">
    <source>
        <dbReference type="ARBA" id="ARBA00005536"/>
    </source>
</evidence>
<reference evidence="4" key="1">
    <citation type="submission" date="2016-09" db="EMBL/GenBank/DDBJ databases">
        <authorList>
            <person name="Jeantristanb JTB J.-T."/>
            <person name="Ricardo R."/>
        </authorList>
    </citation>
    <scope>NUCLEOTIDE SEQUENCE [LARGE SCALE GENOMIC DNA]</scope>
</reference>
<keyword evidence="4" id="KW-1185">Reference proteome</keyword>
<dbReference type="InterPro" id="IPR005061">
    <property type="entry name" value="Ist1"/>
</dbReference>